<feature type="repeat" description="TPR" evidence="8">
    <location>
        <begin position="449"/>
        <end position="482"/>
    </location>
</feature>
<keyword evidence="4" id="KW-0548">Nucleotidyltransferase</keyword>
<protein>
    <recommendedName>
        <fullName evidence="9">NAD(P)(+)--arginine ADP-ribosyltransferase</fullName>
        <ecNumber evidence="9">2.4.2.31</ecNumber>
    </recommendedName>
    <alternativeName>
        <fullName evidence="9">Mono(ADP-ribosyl)transferase</fullName>
    </alternativeName>
</protein>
<comment type="similarity">
    <text evidence="1 9">Belongs to the Arg-specific ADP-ribosyltransferase family.</text>
</comment>
<sequence length="675" mass="77807">MMADEYVSNLSNDSHIVWLDNGIEKSKGNREIKSLIRQLVRGRLFTFADPDECVDYILDELATKNVCFIVSNAFGRNVVPLIYDLSQIQKVHIFCGNREAAQLWVKPHFKISGIFTGKQELLHQIGNDIDLYGKEDDLPMSVFHLAEREQTLQKLTTESSTFMWYQAILMVLRSMAKSGNSKTEMIAEAKAIYHTNNIEQKKIKLFEETYCPTRAFWWYTYDSFVYRLLNKALRTQDIEIIFKFRFFINDLCNQIEQFYYRYLERHSSTTNHDLTVYRGQRLSTAEVNLMKNNVNELISMNSFLSATLNKEIALLFADTSDQSNESSPLQSVLFIIDISNMSKEMTSFAFIQNYACCPDEEEVIFSLGAVFKVQSVEADEKMWHVHLKLSKEQNELSQHLSDHMIKQIGSEPNPLSFGWFLYRINEFNKAERYAKMMLEQLPPNDRGIGDAYNLLGLIYNDIKRLDKSIDYYEKALEIYSKLNSRDSAQAIATRCSLGLAYLALGDVQNAEDQQTEAEERLINSAQSQNSLLKAKVNSLKARIQLENGNDNSALNQLEQILENKRSRLPSNHPSLGGTTNDIGTVHEKLGNYTKALEFFEKALSIVEKSLPSNHLDLVDYYINVGRTLDKLGQYERALDNFRLALKILEQDERENTDRIEVVNTYISETTKKLHQ</sequence>
<feature type="coiled-coil region" evidence="10">
    <location>
        <begin position="507"/>
        <end position="542"/>
    </location>
</feature>
<evidence type="ECO:0000256" key="5">
    <source>
        <dbReference type="ARBA" id="ARBA00022737"/>
    </source>
</evidence>
<dbReference type="Gene3D" id="1.25.40.10">
    <property type="entry name" value="Tetratricopeptide repeat domain"/>
    <property type="match status" value="2"/>
</dbReference>
<evidence type="ECO:0000313" key="11">
    <source>
        <dbReference type="EMBL" id="CAF1619560.1"/>
    </source>
</evidence>
<evidence type="ECO:0000313" key="13">
    <source>
        <dbReference type="Proteomes" id="UP000663855"/>
    </source>
</evidence>
<dbReference type="GO" id="GO:0106274">
    <property type="term" value="F:NAD+-protein-arginine ADP-ribosyltransferase activity"/>
    <property type="evidence" value="ECO:0007669"/>
    <property type="project" value="UniProtKB-EC"/>
</dbReference>
<dbReference type="Pfam" id="PF01129">
    <property type="entry name" value="ART"/>
    <property type="match status" value="1"/>
</dbReference>
<dbReference type="SUPFAM" id="SSF48452">
    <property type="entry name" value="TPR-like"/>
    <property type="match status" value="1"/>
</dbReference>
<evidence type="ECO:0000313" key="12">
    <source>
        <dbReference type="EMBL" id="CAF3881041.1"/>
    </source>
</evidence>
<dbReference type="Proteomes" id="UP000663855">
    <property type="component" value="Unassembled WGS sequence"/>
</dbReference>
<dbReference type="EMBL" id="CAJOBH010001935">
    <property type="protein sequence ID" value="CAF3881041.1"/>
    <property type="molecule type" value="Genomic_DNA"/>
</dbReference>
<keyword evidence="3 9" id="KW-0808">Transferase</keyword>
<dbReference type="PANTHER" id="PTHR45641">
    <property type="entry name" value="TETRATRICOPEPTIDE REPEAT PROTEIN (AFU_ORTHOLOGUE AFUA_6G03870)"/>
    <property type="match status" value="1"/>
</dbReference>
<feature type="repeat" description="TPR" evidence="8">
    <location>
        <begin position="576"/>
        <end position="609"/>
    </location>
</feature>
<evidence type="ECO:0000256" key="4">
    <source>
        <dbReference type="ARBA" id="ARBA00022695"/>
    </source>
</evidence>
<dbReference type="SUPFAM" id="SSF56399">
    <property type="entry name" value="ADP-ribosylation"/>
    <property type="match status" value="1"/>
</dbReference>
<evidence type="ECO:0000256" key="3">
    <source>
        <dbReference type="ARBA" id="ARBA00022679"/>
    </source>
</evidence>
<keyword evidence="5" id="KW-0677">Repeat</keyword>
<keyword evidence="9" id="KW-0520">NAD</keyword>
<dbReference type="SMART" id="SM00028">
    <property type="entry name" value="TPR"/>
    <property type="match status" value="5"/>
</dbReference>
<dbReference type="EC" id="2.4.2.31" evidence="9"/>
<organism evidence="11 13">
    <name type="scientific">Rotaria magnacalcarata</name>
    <dbReference type="NCBI Taxonomy" id="392030"/>
    <lineage>
        <taxon>Eukaryota</taxon>
        <taxon>Metazoa</taxon>
        <taxon>Spiralia</taxon>
        <taxon>Gnathifera</taxon>
        <taxon>Rotifera</taxon>
        <taxon>Eurotatoria</taxon>
        <taxon>Bdelloidea</taxon>
        <taxon>Philodinida</taxon>
        <taxon>Philodinidae</taxon>
        <taxon>Rotaria</taxon>
    </lineage>
</organism>
<evidence type="ECO:0000256" key="10">
    <source>
        <dbReference type="SAM" id="Coils"/>
    </source>
</evidence>
<accession>A0A816C7V6</accession>
<dbReference type="InterPro" id="IPR019734">
    <property type="entry name" value="TPR_rpt"/>
</dbReference>
<feature type="repeat" description="TPR" evidence="8">
    <location>
        <begin position="618"/>
        <end position="651"/>
    </location>
</feature>
<keyword evidence="9" id="KW-0521">NADP</keyword>
<evidence type="ECO:0000256" key="8">
    <source>
        <dbReference type="PROSITE-ProRule" id="PRU00339"/>
    </source>
</evidence>
<dbReference type="GO" id="GO:0016779">
    <property type="term" value="F:nucleotidyltransferase activity"/>
    <property type="evidence" value="ECO:0007669"/>
    <property type="project" value="UniProtKB-KW"/>
</dbReference>
<dbReference type="InterPro" id="IPR011990">
    <property type="entry name" value="TPR-like_helical_dom_sf"/>
</dbReference>
<proteinExistence type="inferred from homology"/>
<evidence type="ECO:0000256" key="9">
    <source>
        <dbReference type="RuleBase" id="RU361228"/>
    </source>
</evidence>
<dbReference type="InterPro" id="IPR000768">
    <property type="entry name" value="ART"/>
</dbReference>
<comment type="caution">
    <text evidence="11">The sequence shown here is derived from an EMBL/GenBank/DDBJ whole genome shotgun (WGS) entry which is preliminary data.</text>
</comment>
<evidence type="ECO:0000256" key="6">
    <source>
        <dbReference type="ARBA" id="ARBA00022803"/>
    </source>
</evidence>
<evidence type="ECO:0000256" key="7">
    <source>
        <dbReference type="ARBA" id="ARBA00047597"/>
    </source>
</evidence>
<dbReference type="Gene3D" id="3.90.176.10">
    <property type="entry name" value="Toxin ADP-ribosyltransferase, Chain A, domain 1"/>
    <property type="match status" value="1"/>
</dbReference>
<dbReference type="PANTHER" id="PTHR45641:SF19">
    <property type="entry name" value="NEPHROCYSTIN-3"/>
    <property type="match status" value="1"/>
</dbReference>
<dbReference type="PROSITE" id="PS51996">
    <property type="entry name" value="TR_MART"/>
    <property type="match status" value="1"/>
</dbReference>
<keyword evidence="6 8" id="KW-0802">TPR repeat</keyword>
<gene>
    <name evidence="12" type="ORF">BYL167_LOCUS7449</name>
    <name evidence="11" type="ORF">CJN711_LOCUS37704</name>
</gene>
<comment type="catalytic activity">
    <reaction evidence="7 9">
        <text>L-arginyl-[protein] + NAD(+) = N(omega)-(ADP-D-ribosyl)-L-arginyl-[protein] + nicotinamide + H(+)</text>
        <dbReference type="Rhea" id="RHEA:19149"/>
        <dbReference type="Rhea" id="RHEA-COMP:10532"/>
        <dbReference type="Rhea" id="RHEA-COMP:15087"/>
        <dbReference type="ChEBI" id="CHEBI:15378"/>
        <dbReference type="ChEBI" id="CHEBI:17154"/>
        <dbReference type="ChEBI" id="CHEBI:29965"/>
        <dbReference type="ChEBI" id="CHEBI:57540"/>
        <dbReference type="ChEBI" id="CHEBI:142554"/>
        <dbReference type="EC" id="2.4.2.31"/>
    </reaction>
</comment>
<evidence type="ECO:0000256" key="1">
    <source>
        <dbReference type="ARBA" id="ARBA00009558"/>
    </source>
</evidence>
<dbReference type="AlphaFoldDB" id="A0A816C7V6"/>
<dbReference type="Pfam" id="PF13424">
    <property type="entry name" value="TPR_12"/>
    <property type="match status" value="2"/>
</dbReference>
<name>A0A816C7V6_9BILA</name>
<dbReference type="Proteomes" id="UP000681967">
    <property type="component" value="Unassembled WGS sequence"/>
</dbReference>
<evidence type="ECO:0000256" key="2">
    <source>
        <dbReference type="ARBA" id="ARBA00022676"/>
    </source>
</evidence>
<dbReference type="PROSITE" id="PS50005">
    <property type="entry name" value="TPR"/>
    <property type="match status" value="3"/>
</dbReference>
<keyword evidence="2 9" id="KW-0328">Glycosyltransferase</keyword>
<reference evidence="11" key="1">
    <citation type="submission" date="2021-02" db="EMBL/GenBank/DDBJ databases">
        <authorList>
            <person name="Nowell W R."/>
        </authorList>
    </citation>
    <scope>NUCLEOTIDE SEQUENCE</scope>
</reference>
<dbReference type="EMBL" id="CAJNOV010018402">
    <property type="protein sequence ID" value="CAF1619560.1"/>
    <property type="molecule type" value="Genomic_DNA"/>
</dbReference>
<keyword evidence="10" id="KW-0175">Coiled coil</keyword>